<evidence type="ECO:0000256" key="8">
    <source>
        <dbReference type="SAM" id="Phobius"/>
    </source>
</evidence>
<dbReference type="PANTHER" id="PTHR11040:SF211">
    <property type="entry name" value="ZINC TRANSPORTER ZIP11"/>
    <property type="match status" value="1"/>
</dbReference>
<evidence type="ECO:0000313" key="12">
    <source>
        <dbReference type="Proteomes" id="UP000297598"/>
    </source>
</evidence>
<reference evidence="9 11" key="1">
    <citation type="submission" date="2018-06" db="EMBL/GenBank/DDBJ databases">
        <authorList>
            <consortium name="Pathogen Informatics"/>
            <person name="Doyle S."/>
        </authorList>
    </citation>
    <scope>NUCLEOTIDE SEQUENCE [LARGE SCALE GENOMIC DNA]</scope>
    <source>
        <strain evidence="9 11">NCTC13830</strain>
    </source>
</reference>
<dbReference type="AlphaFoldDB" id="A0A380G3R1"/>
<dbReference type="GeneID" id="48902858"/>
<comment type="subcellular location">
    <subcellularLocation>
        <location evidence="1">Cell membrane</location>
        <topology evidence="1">Multi-pass membrane protein</topology>
    </subcellularLocation>
</comment>
<comment type="similarity">
    <text evidence="2">Belongs to the ZIP transporter (TC 2.A.5) family.</text>
</comment>
<dbReference type="EMBL" id="UHDO01000001">
    <property type="protein sequence ID" value="SUM44903.1"/>
    <property type="molecule type" value="Genomic_DNA"/>
</dbReference>
<feature type="transmembrane region" description="Helical" evidence="8">
    <location>
        <begin position="223"/>
        <end position="241"/>
    </location>
</feature>
<keyword evidence="3" id="KW-1003">Cell membrane</keyword>
<organism evidence="9 11">
    <name type="scientific">Staphylococcus petrasii</name>
    <dbReference type="NCBI Taxonomy" id="1276936"/>
    <lineage>
        <taxon>Bacteria</taxon>
        <taxon>Bacillati</taxon>
        <taxon>Bacillota</taxon>
        <taxon>Bacilli</taxon>
        <taxon>Bacillales</taxon>
        <taxon>Staphylococcaceae</taxon>
        <taxon>Staphylococcus</taxon>
    </lineage>
</organism>
<evidence type="ECO:0000313" key="9">
    <source>
        <dbReference type="EMBL" id="SUM44903.1"/>
    </source>
</evidence>
<evidence type="ECO:0000256" key="7">
    <source>
        <dbReference type="ARBA" id="ARBA00023136"/>
    </source>
</evidence>
<gene>
    <name evidence="9" type="primary">zupT</name>
    <name evidence="10" type="ORF">BJR09_02815</name>
    <name evidence="9" type="ORF">NCTC13830_02293</name>
</gene>
<dbReference type="EMBL" id="SRLS01000003">
    <property type="protein sequence ID" value="TGE18793.1"/>
    <property type="molecule type" value="Genomic_DNA"/>
</dbReference>
<dbReference type="Proteomes" id="UP000254047">
    <property type="component" value="Unassembled WGS sequence"/>
</dbReference>
<accession>A0A5F1B1T8</accession>
<evidence type="ECO:0000256" key="2">
    <source>
        <dbReference type="ARBA" id="ARBA00006939"/>
    </source>
</evidence>
<keyword evidence="7 8" id="KW-0472">Membrane</keyword>
<keyword evidence="6 8" id="KW-1133">Transmembrane helix</keyword>
<evidence type="ECO:0000256" key="1">
    <source>
        <dbReference type="ARBA" id="ARBA00004651"/>
    </source>
</evidence>
<feature type="transmembrane region" description="Helical" evidence="8">
    <location>
        <begin position="253"/>
        <end position="271"/>
    </location>
</feature>
<feature type="transmembrane region" description="Helical" evidence="8">
    <location>
        <begin position="75"/>
        <end position="95"/>
    </location>
</feature>
<dbReference type="PANTHER" id="PTHR11040">
    <property type="entry name" value="ZINC/IRON TRANSPORTER"/>
    <property type="match status" value="1"/>
</dbReference>
<dbReference type="Proteomes" id="UP000297598">
    <property type="component" value="Unassembled WGS sequence"/>
</dbReference>
<evidence type="ECO:0000256" key="3">
    <source>
        <dbReference type="ARBA" id="ARBA00022475"/>
    </source>
</evidence>
<dbReference type="InterPro" id="IPR003689">
    <property type="entry name" value="ZIP"/>
</dbReference>
<keyword evidence="12" id="KW-1185">Reference proteome</keyword>
<reference evidence="10 12" key="2">
    <citation type="submission" date="2019-04" db="EMBL/GenBank/DDBJ databases">
        <title>Genomic characterization of Staphylococcus petrasii strains.</title>
        <authorList>
            <person name="Vrbovska V."/>
            <person name="Kovarovic V."/>
            <person name="Maslanova I."/>
            <person name="Indrakova A."/>
            <person name="Petras P."/>
            <person name="Sedo O."/>
            <person name="Svec P."/>
            <person name="Fisarova L."/>
            <person name="Sedlacek I."/>
            <person name="Doskar J."/>
            <person name="Pantucek R."/>
        </authorList>
    </citation>
    <scope>NUCLEOTIDE SEQUENCE [LARGE SCALE GENOMIC DNA]</scope>
    <source>
        <strain evidence="10 12">P5404</strain>
    </source>
</reference>
<dbReference type="OrthoDB" id="9787346at2"/>
<keyword evidence="5" id="KW-0862">Zinc</keyword>
<keyword evidence="4 8" id="KW-0812">Transmembrane</keyword>
<proteinExistence type="inferred from homology"/>
<sequence length="272" mass="28484">MIDFFESLPPYLQALIAGIITWLLTALGAAAVFIFKTVNHKVLTSMQGFAAGIMIAASFWSLLQPSIEYGKDSSLPAWVPAAVGFLLGGIFIRGLDYVIPHIHQKVGDNSQYREGVKTSLSKNALLVLAITLHNIPEGLSIGVAFGGIATGNGKATFFGALGLAIGIGIQNIPEGAALSMPIRAAGASRWKAFNYGQASAIVEPIFATIGAATIIFITPVLPYALAFAAGAMIFVVVEELIPDSQSGNNTDLATLSLMVGFTIMMILDVALG</sequence>
<protein>
    <submittedName>
        <fullName evidence="9">GufA protein</fullName>
    </submittedName>
    <submittedName>
        <fullName evidence="10">ZIP family metal transporter</fullName>
    </submittedName>
</protein>
<accession>A0A380G3R1</accession>
<name>A0A380G3R1_9STAP</name>
<dbReference type="Pfam" id="PF02535">
    <property type="entry name" value="Zip"/>
    <property type="match status" value="1"/>
</dbReference>
<evidence type="ECO:0000256" key="4">
    <source>
        <dbReference type="ARBA" id="ARBA00022692"/>
    </source>
</evidence>
<evidence type="ECO:0000313" key="11">
    <source>
        <dbReference type="Proteomes" id="UP000254047"/>
    </source>
</evidence>
<feature type="transmembrane region" description="Helical" evidence="8">
    <location>
        <begin position="42"/>
        <end position="63"/>
    </location>
</feature>
<evidence type="ECO:0000313" key="10">
    <source>
        <dbReference type="EMBL" id="TGE18793.1"/>
    </source>
</evidence>
<evidence type="ECO:0000256" key="5">
    <source>
        <dbReference type="ARBA" id="ARBA00022833"/>
    </source>
</evidence>
<dbReference type="RefSeq" id="WP_103297223.1">
    <property type="nucleotide sequence ID" value="NZ_JBHLXO010000001.1"/>
</dbReference>
<feature type="transmembrane region" description="Helical" evidence="8">
    <location>
        <begin position="12"/>
        <end position="35"/>
    </location>
</feature>
<evidence type="ECO:0000256" key="6">
    <source>
        <dbReference type="ARBA" id="ARBA00022989"/>
    </source>
</evidence>
<dbReference type="GO" id="GO:0005886">
    <property type="term" value="C:plasma membrane"/>
    <property type="evidence" value="ECO:0007669"/>
    <property type="project" value="UniProtKB-SubCell"/>
</dbReference>
<dbReference type="GO" id="GO:0005385">
    <property type="term" value="F:zinc ion transmembrane transporter activity"/>
    <property type="evidence" value="ECO:0007669"/>
    <property type="project" value="TreeGrafter"/>
</dbReference>